<organism evidence="11">
    <name type="scientific">Gononemertes parasita</name>
    <dbReference type="NCBI Taxonomy" id="649615"/>
    <lineage>
        <taxon>Eukaryota</taxon>
        <taxon>Metazoa</taxon>
        <taxon>Spiralia</taxon>
        <taxon>Lophotrochozoa</taxon>
        <taxon>Nemertea</taxon>
        <taxon>Enopla</taxon>
        <taxon>Hoplonemertea</taxon>
        <taxon>Monostilifera</taxon>
        <taxon>Eumonostilifera</taxon>
        <taxon>Prosorhochmidae</taxon>
        <taxon>Gononemertes</taxon>
    </lineage>
</organism>
<feature type="transmembrane region" description="Helical" evidence="9">
    <location>
        <begin position="77"/>
        <end position="100"/>
    </location>
</feature>
<accession>A0A075CG85</accession>
<protein>
    <recommendedName>
        <fullName evidence="3 8">Cytochrome c oxidase subunit 3</fullName>
    </recommendedName>
</protein>
<evidence type="ECO:0000256" key="3">
    <source>
        <dbReference type="ARBA" id="ARBA00015944"/>
    </source>
</evidence>
<evidence type="ECO:0000256" key="1">
    <source>
        <dbReference type="ARBA" id="ARBA00004141"/>
    </source>
</evidence>
<dbReference type="CDD" id="cd01665">
    <property type="entry name" value="Cyt_c_Oxidase_III"/>
    <property type="match status" value="1"/>
</dbReference>
<feature type="transmembrane region" description="Helical" evidence="9">
    <location>
        <begin position="194"/>
        <end position="218"/>
    </location>
</feature>
<dbReference type="InterPro" id="IPR013833">
    <property type="entry name" value="Cyt_c_oxidase_su3_a-hlx"/>
</dbReference>
<dbReference type="Gene3D" id="1.20.120.80">
    <property type="entry name" value="Cytochrome c oxidase, subunit III, four-helix bundle"/>
    <property type="match status" value="1"/>
</dbReference>
<feature type="transmembrane region" description="Helical" evidence="9">
    <location>
        <begin position="157"/>
        <end position="174"/>
    </location>
</feature>
<feature type="transmembrane region" description="Helical" evidence="9">
    <location>
        <begin position="120"/>
        <end position="145"/>
    </location>
</feature>
<dbReference type="InterPro" id="IPR024791">
    <property type="entry name" value="Cyt_c/ubiquinol_Oxase_su3"/>
</dbReference>
<evidence type="ECO:0000256" key="7">
    <source>
        <dbReference type="ARBA" id="ARBA00023136"/>
    </source>
</evidence>
<dbReference type="SUPFAM" id="SSF81452">
    <property type="entry name" value="Cytochrome c oxidase subunit III-like"/>
    <property type="match status" value="1"/>
</dbReference>
<dbReference type="GO" id="GO:0004129">
    <property type="term" value="F:cytochrome-c oxidase activity"/>
    <property type="evidence" value="ECO:0007669"/>
    <property type="project" value="InterPro"/>
</dbReference>
<dbReference type="AlphaFoldDB" id="A0A075CG85"/>
<evidence type="ECO:0000256" key="9">
    <source>
        <dbReference type="SAM" id="Phobius"/>
    </source>
</evidence>
<dbReference type="PANTHER" id="PTHR11403:SF7">
    <property type="entry name" value="CYTOCHROME C OXIDASE SUBUNIT 3"/>
    <property type="match status" value="1"/>
</dbReference>
<keyword evidence="7 9" id="KW-0472">Membrane</keyword>
<geneLocation type="mitochondrion" evidence="11"/>
<feature type="transmembrane region" description="Helical" evidence="9">
    <location>
        <begin position="12"/>
        <end position="30"/>
    </location>
</feature>
<dbReference type="CTD" id="4514"/>
<gene>
    <name evidence="11" type="primary">cox3</name>
</gene>
<dbReference type="InterPro" id="IPR035973">
    <property type="entry name" value="Cyt_c_oxidase_su3-like_sf"/>
</dbReference>
<dbReference type="FunFam" id="1.20.120.80:FF:000002">
    <property type="entry name" value="Cytochrome c oxidase subunit 3"/>
    <property type="match status" value="1"/>
</dbReference>
<dbReference type="GO" id="GO:0016020">
    <property type="term" value="C:membrane"/>
    <property type="evidence" value="ECO:0007669"/>
    <property type="project" value="UniProtKB-SubCell"/>
</dbReference>
<feature type="transmembrane region" description="Helical" evidence="9">
    <location>
        <begin position="238"/>
        <end position="258"/>
    </location>
</feature>
<dbReference type="Pfam" id="PF00510">
    <property type="entry name" value="COX3"/>
    <property type="match status" value="1"/>
</dbReference>
<keyword evidence="6 9" id="KW-1133">Transmembrane helix</keyword>
<comment type="similarity">
    <text evidence="2 8">Belongs to the cytochrome c oxidase subunit 3 family.</text>
</comment>
<keyword evidence="4 8" id="KW-0812">Transmembrane</keyword>
<feature type="domain" description="Heme-copper oxidase subunit III family profile" evidence="10">
    <location>
        <begin position="2"/>
        <end position="259"/>
    </location>
</feature>
<dbReference type="GeneID" id="20355713"/>
<evidence type="ECO:0000256" key="6">
    <source>
        <dbReference type="ARBA" id="ARBA00022989"/>
    </source>
</evidence>
<dbReference type="GO" id="GO:0006123">
    <property type="term" value="P:mitochondrial electron transport, cytochrome c to oxygen"/>
    <property type="evidence" value="ECO:0007669"/>
    <property type="project" value="TreeGrafter"/>
</dbReference>
<dbReference type="Gene3D" id="1.10.287.70">
    <property type="match status" value="1"/>
</dbReference>
<comment type="subcellular location">
    <subcellularLocation>
        <location evidence="1">Membrane</location>
        <topology evidence="1">Multi-pass membrane protein</topology>
    </subcellularLocation>
</comment>
<evidence type="ECO:0000256" key="4">
    <source>
        <dbReference type="ARBA" id="ARBA00022692"/>
    </source>
</evidence>
<sequence length="259" mass="29329">MVRNPFHLVEFSPWPLVGSLGAFFFTIGLASSFHLYGEFCASFGVFIIVFTMVQWWRDIIREGVFQGFHTGQVSIGLRWGMLLFIVSEVLFFVAFFWAYFHSSLSPTLELGACWPPVGLIFLNPFSVPLLNTAVLLSSGVSVTWAHHSLMEKSRVSGLQGLVVTVFLGVYFTFLQVGEYYEASFSMSDGVFGSVFFVATGFHGFHVLVGSTFLLICLVRLVVYQFSSGHHFGFEAAAWYWHFVDVVWLFLYLCVYWWGA</sequence>
<dbReference type="RefSeq" id="YP_009057594.1">
    <property type="nucleotide sequence ID" value="NC_024822.1"/>
</dbReference>
<evidence type="ECO:0000259" key="10">
    <source>
        <dbReference type="PROSITE" id="PS50253"/>
    </source>
</evidence>
<evidence type="ECO:0000313" key="11">
    <source>
        <dbReference type="EMBL" id="AGZ63894.1"/>
    </source>
</evidence>
<dbReference type="GO" id="GO:0005739">
    <property type="term" value="C:mitochondrion"/>
    <property type="evidence" value="ECO:0007669"/>
    <property type="project" value="TreeGrafter"/>
</dbReference>
<reference evidence="11" key="1">
    <citation type="journal article" date="2013" name="Parasit. Vectors">
        <title>Complete mitochondrial genome sequences of two parasitic/commensal nemerteans, Gononemertes parasita and Nemertopsis tetraclitophila (Nemertea: Hoplonemertea) with phylogenetic implications.</title>
        <authorList>
            <person name="Sun W.Y."/>
            <person name="Xu D.L."/>
            <person name="Chen H.X."/>
            <person name="Shi W."/>
            <person name="Sun S.C."/>
        </authorList>
    </citation>
    <scope>NUCLEOTIDE SEQUENCE</scope>
</reference>
<dbReference type="PANTHER" id="PTHR11403">
    <property type="entry name" value="CYTOCHROME C OXIDASE SUBUNIT III"/>
    <property type="match status" value="1"/>
</dbReference>
<keyword evidence="8 11" id="KW-0496">Mitochondrion</keyword>
<evidence type="ECO:0000256" key="2">
    <source>
        <dbReference type="ARBA" id="ARBA00010581"/>
    </source>
</evidence>
<dbReference type="PROSITE" id="PS50253">
    <property type="entry name" value="COX3"/>
    <property type="match status" value="1"/>
</dbReference>
<dbReference type="EMBL" id="KF572481">
    <property type="protein sequence ID" value="AGZ63894.1"/>
    <property type="molecule type" value="Genomic_DNA"/>
</dbReference>
<comment type="function">
    <text evidence="8">Component of the cytochrome c oxidase, the last enzyme in the mitochondrial electron transport chain which drives oxidative phosphorylation. The respiratory chain contains 3 multisubunit complexes succinate dehydrogenase (complex II, CII), ubiquinol-cytochrome c oxidoreductase (cytochrome b-c1 complex, complex III, CIII) and cytochrome c oxidase (complex IV, CIV), that cooperate to transfer electrons derived from NADH and succinate to molecular oxygen, creating an electrochemical gradient over the inner membrane that drives transmembrane transport and the ATP synthase. Cytochrome c oxidase is the component of the respiratory chain that catalyzes the reduction of oxygen to water. Electrons originating from reduced cytochrome c in the intermembrane space (IMS) are transferred via the dinuclear copper A center (CU(A)) of subunit 2 and heme A of subunit 1 to the active site in subunit 1, a binuclear center (BNC) formed by heme A3 and copper B (CU(B)). The BNC reduces molecular oxygen to 2 water molecules using 4 electrons from cytochrome c in the IMS and 4 protons from the mitochondrial matrix.</text>
</comment>
<evidence type="ECO:0000256" key="5">
    <source>
        <dbReference type="ARBA" id="ARBA00022967"/>
    </source>
</evidence>
<evidence type="ECO:0000256" key="8">
    <source>
        <dbReference type="RuleBase" id="RU003375"/>
    </source>
</evidence>
<dbReference type="InterPro" id="IPR033945">
    <property type="entry name" value="Cyt_c_oxase_su3_dom"/>
</dbReference>
<name>A0A075CG85_9BILA</name>
<dbReference type="InterPro" id="IPR000298">
    <property type="entry name" value="Cyt_c_oxidase-like_su3"/>
</dbReference>
<proteinExistence type="inferred from homology"/>
<keyword evidence="5" id="KW-1278">Translocase</keyword>
<feature type="transmembrane region" description="Helical" evidence="9">
    <location>
        <begin position="36"/>
        <end position="56"/>
    </location>
</feature>